<feature type="transmembrane region" description="Helical" evidence="2">
    <location>
        <begin position="80"/>
        <end position="100"/>
    </location>
</feature>
<feature type="region of interest" description="Disordered" evidence="1">
    <location>
        <begin position="1"/>
        <end position="49"/>
    </location>
</feature>
<accession>A0A1G8D5F6</accession>
<evidence type="ECO:0000313" key="3">
    <source>
        <dbReference type="EMBL" id="SDH52754.1"/>
    </source>
</evidence>
<evidence type="ECO:0000256" key="2">
    <source>
        <dbReference type="SAM" id="Phobius"/>
    </source>
</evidence>
<dbReference type="RefSeq" id="WP_090584348.1">
    <property type="nucleotide sequence ID" value="NZ_FNDT01000001.1"/>
</dbReference>
<keyword evidence="4" id="KW-1185">Reference proteome</keyword>
<proteinExistence type="predicted"/>
<organism evidence="3 4">
    <name type="scientific">Arthrobacter subterraneus</name>
    <dbReference type="NCBI Taxonomy" id="335973"/>
    <lineage>
        <taxon>Bacteria</taxon>
        <taxon>Bacillati</taxon>
        <taxon>Actinomycetota</taxon>
        <taxon>Actinomycetes</taxon>
        <taxon>Micrococcales</taxon>
        <taxon>Micrococcaceae</taxon>
        <taxon>Arthrobacter</taxon>
    </lineage>
</organism>
<sequence>MSTPSHDPSERDPHQLSGTDPLSPAESGPTQNSGAGLSPEPQKPASPYSYQAAQPAGYAYPSAARMPEAARPPLPREVNLAFWLIIAAGALNFVTTLLGSGAAAGPAGTEGLGIGIAVFVGVLTTGIYVLLAFFIRKGHNWARITATVLAALSLILMVMSWMTLAALQGNPEIQEQLGGQSLGPGGFEIALNILVVLLGVAAVVLCWLKPSNAYFKPQRITY</sequence>
<evidence type="ECO:0000313" key="4">
    <source>
        <dbReference type="Proteomes" id="UP000199258"/>
    </source>
</evidence>
<dbReference type="OrthoDB" id="3831145at2"/>
<dbReference type="AlphaFoldDB" id="A0A1G8D5F6"/>
<keyword evidence="2" id="KW-0812">Transmembrane</keyword>
<protein>
    <submittedName>
        <fullName evidence="3">Uncharacterized protein</fullName>
    </submittedName>
</protein>
<reference evidence="3 4" key="1">
    <citation type="submission" date="2016-10" db="EMBL/GenBank/DDBJ databases">
        <authorList>
            <person name="de Groot N.N."/>
        </authorList>
    </citation>
    <scope>NUCLEOTIDE SEQUENCE [LARGE SCALE GENOMIC DNA]</scope>
    <source>
        <strain evidence="3 4">NP_1H</strain>
    </source>
</reference>
<dbReference type="Proteomes" id="UP000199258">
    <property type="component" value="Unassembled WGS sequence"/>
</dbReference>
<feature type="transmembrane region" description="Helical" evidence="2">
    <location>
        <begin position="189"/>
        <end position="208"/>
    </location>
</feature>
<dbReference type="EMBL" id="FNDT01000001">
    <property type="protein sequence ID" value="SDH52754.1"/>
    <property type="molecule type" value="Genomic_DNA"/>
</dbReference>
<evidence type="ECO:0000256" key="1">
    <source>
        <dbReference type="SAM" id="MobiDB-lite"/>
    </source>
</evidence>
<gene>
    <name evidence="3" type="ORF">SAMN04488693_101483</name>
</gene>
<keyword evidence="2" id="KW-0472">Membrane</keyword>
<name>A0A1G8D5F6_9MICC</name>
<feature type="transmembrane region" description="Helical" evidence="2">
    <location>
        <begin position="147"/>
        <end position="169"/>
    </location>
</feature>
<keyword evidence="2" id="KW-1133">Transmembrane helix</keyword>
<feature type="transmembrane region" description="Helical" evidence="2">
    <location>
        <begin position="112"/>
        <end position="135"/>
    </location>
</feature>
<dbReference type="STRING" id="335973.SAMN04488693_101483"/>